<name>A0A7V3YF33_9BACT</name>
<evidence type="ECO:0000256" key="7">
    <source>
        <dbReference type="PIRSR" id="PIRSR001123-1"/>
    </source>
</evidence>
<organism evidence="9">
    <name type="scientific">Candidatus Caldatribacterium californiense</name>
    <dbReference type="NCBI Taxonomy" id="1454726"/>
    <lineage>
        <taxon>Bacteria</taxon>
        <taxon>Pseudomonadati</taxon>
        <taxon>Atribacterota</taxon>
        <taxon>Atribacteria</taxon>
        <taxon>Atribacterales</taxon>
        <taxon>Candidatus Caldatribacteriaceae</taxon>
        <taxon>Candidatus Caldatribacterium</taxon>
    </lineage>
</organism>
<dbReference type="EMBL" id="DTFV01000023">
    <property type="protein sequence ID" value="HGI29920.1"/>
    <property type="molecule type" value="Genomic_DNA"/>
</dbReference>
<protein>
    <submittedName>
        <fullName evidence="9">M42 family peptidase</fullName>
    </submittedName>
</protein>
<evidence type="ECO:0000256" key="4">
    <source>
        <dbReference type="ARBA" id="ARBA00022723"/>
    </source>
</evidence>
<dbReference type="PANTHER" id="PTHR32481">
    <property type="entry name" value="AMINOPEPTIDASE"/>
    <property type="match status" value="1"/>
</dbReference>
<feature type="binding site" evidence="8">
    <location>
        <position position="177"/>
    </location>
    <ligand>
        <name>Zn(2+)</name>
        <dbReference type="ChEBI" id="CHEBI:29105"/>
        <label>2</label>
    </ligand>
</feature>
<dbReference type="InterPro" id="IPR008007">
    <property type="entry name" value="Peptidase_M42"/>
</dbReference>
<dbReference type="CDD" id="cd05656">
    <property type="entry name" value="M42_Frv"/>
    <property type="match status" value="1"/>
</dbReference>
<dbReference type="SUPFAM" id="SSF53187">
    <property type="entry name" value="Zn-dependent exopeptidases"/>
    <property type="match status" value="1"/>
</dbReference>
<evidence type="ECO:0000256" key="8">
    <source>
        <dbReference type="PIRSR" id="PIRSR001123-2"/>
    </source>
</evidence>
<dbReference type="GO" id="GO:0004177">
    <property type="term" value="F:aminopeptidase activity"/>
    <property type="evidence" value="ECO:0007669"/>
    <property type="project" value="UniProtKB-UniRule"/>
</dbReference>
<evidence type="ECO:0000256" key="3">
    <source>
        <dbReference type="ARBA" id="ARBA00022670"/>
    </source>
</evidence>
<dbReference type="PANTHER" id="PTHR32481:SF20">
    <property type="entry name" value="AMINOPEPTIDASE YSDC"/>
    <property type="match status" value="1"/>
</dbReference>
<feature type="binding site" evidence="8">
    <location>
        <position position="177"/>
    </location>
    <ligand>
        <name>Zn(2+)</name>
        <dbReference type="ChEBI" id="CHEBI:29105"/>
        <label>1</label>
    </ligand>
</feature>
<dbReference type="GO" id="GO:0046872">
    <property type="term" value="F:metal ion binding"/>
    <property type="evidence" value="ECO:0007669"/>
    <property type="project" value="UniProtKB-UniRule"/>
</dbReference>
<keyword evidence="2" id="KW-0031">Aminopeptidase</keyword>
<comment type="caution">
    <text evidence="9">The sequence shown here is derived from an EMBL/GenBank/DDBJ whole genome shotgun (WGS) entry which is preliminary data.</text>
</comment>
<evidence type="ECO:0000256" key="2">
    <source>
        <dbReference type="ARBA" id="ARBA00022438"/>
    </source>
</evidence>
<sequence>MDSDSLDFLRKLISTPSPSGFEEEVQRIFLERIQDRVDRTYKDVHGNAFGVIHPDRTPRVMLAGHCDEVGLMVEYVNDQGYIHFSAVGGVDPHVTAGTRVLIHTGSGPVPGVVGKKPIHLMEEKDRQKVVKIEEQWIDIGVKTKEEALKLVSIGDPITFDVGFRPLSGTRVAGKGFDDKVGVFVVAETLRRVNREKLRCAVYGVSTVQEELGLRGARTSAFGIAPHVGIAIDVTFASYCPDVDKRRVGDIALGKGPVIARGPNINPKVFQRFVDIARAHGIPYQVQAESRATGTDANAIQVTREGVVTGLIGIPNRYMHTPSEVIDTEDVENAVRLLVLFLESLSGDEDWIP</sequence>
<feature type="binding site" evidence="8">
    <location>
        <position position="65"/>
    </location>
    <ligand>
        <name>Zn(2+)</name>
        <dbReference type="ChEBI" id="CHEBI:29105"/>
        <label>1</label>
    </ligand>
</feature>
<feature type="binding site" evidence="8">
    <location>
        <position position="319"/>
    </location>
    <ligand>
        <name>Zn(2+)</name>
        <dbReference type="ChEBI" id="CHEBI:29105"/>
        <label>2</label>
    </ligand>
</feature>
<proteinExistence type="inferred from homology"/>
<dbReference type="AlphaFoldDB" id="A0A7V3YF33"/>
<comment type="cofactor">
    <cofactor evidence="8">
        <name>a divalent metal cation</name>
        <dbReference type="ChEBI" id="CHEBI:60240"/>
    </cofactor>
    <text evidence="8">Binds 2 divalent metal cations per subunit.</text>
</comment>
<comment type="similarity">
    <text evidence="1 6">Belongs to the peptidase M42 family.</text>
</comment>
<feature type="active site" description="Proton acceptor" evidence="7">
    <location>
        <position position="209"/>
    </location>
</feature>
<dbReference type="PIRSF" id="PIRSF001123">
    <property type="entry name" value="PepA_GA"/>
    <property type="match status" value="1"/>
</dbReference>
<dbReference type="InterPro" id="IPR051464">
    <property type="entry name" value="Peptidase_M42_aminopept"/>
</dbReference>
<dbReference type="Gene3D" id="3.40.630.10">
    <property type="entry name" value="Zn peptidases"/>
    <property type="match status" value="1"/>
</dbReference>
<evidence type="ECO:0000256" key="5">
    <source>
        <dbReference type="ARBA" id="ARBA00022801"/>
    </source>
</evidence>
<dbReference type="Pfam" id="PF05343">
    <property type="entry name" value="Peptidase_M42"/>
    <property type="match status" value="1"/>
</dbReference>
<reference evidence="9" key="1">
    <citation type="journal article" date="2020" name="mSystems">
        <title>Genome- and Community-Level Interaction Insights into Carbon Utilization and Element Cycling Functions of Hydrothermarchaeota in Hydrothermal Sediment.</title>
        <authorList>
            <person name="Zhou Z."/>
            <person name="Liu Y."/>
            <person name="Xu W."/>
            <person name="Pan J."/>
            <person name="Luo Z.H."/>
            <person name="Li M."/>
        </authorList>
    </citation>
    <scope>NUCLEOTIDE SEQUENCE [LARGE SCALE GENOMIC DNA]</scope>
    <source>
        <strain evidence="9">SpSt-747</strain>
    </source>
</reference>
<dbReference type="Gene3D" id="2.40.30.40">
    <property type="entry name" value="Peptidase M42, domain 2"/>
    <property type="match status" value="1"/>
</dbReference>
<dbReference type="GO" id="GO:0006508">
    <property type="term" value="P:proteolysis"/>
    <property type="evidence" value="ECO:0007669"/>
    <property type="project" value="UniProtKB-KW"/>
</dbReference>
<keyword evidence="3" id="KW-0645">Protease</keyword>
<keyword evidence="5" id="KW-0378">Hydrolase</keyword>
<feature type="binding site" evidence="8">
    <location>
        <position position="232"/>
    </location>
    <ligand>
        <name>Zn(2+)</name>
        <dbReference type="ChEBI" id="CHEBI:29105"/>
        <label>1</label>
    </ligand>
</feature>
<keyword evidence="4 8" id="KW-0479">Metal-binding</keyword>
<dbReference type="SUPFAM" id="SSF101821">
    <property type="entry name" value="Aminopeptidase/glucanase lid domain"/>
    <property type="match status" value="1"/>
</dbReference>
<accession>A0A7V3YF33</accession>
<dbReference type="InterPro" id="IPR023367">
    <property type="entry name" value="Peptidase_M42_dom2"/>
</dbReference>
<evidence type="ECO:0000313" key="9">
    <source>
        <dbReference type="EMBL" id="HGI29920.1"/>
    </source>
</evidence>
<gene>
    <name evidence="9" type="ORF">ENV30_01190</name>
</gene>
<evidence type="ECO:0000256" key="6">
    <source>
        <dbReference type="PIRNR" id="PIRNR001123"/>
    </source>
</evidence>
<evidence type="ECO:0000256" key="1">
    <source>
        <dbReference type="ARBA" id="ARBA00006272"/>
    </source>
</evidence>
<feature type="binding site" evidence="8">
    <location>
        <position position="210"/>
    </location>
    <ligand>
        <name>Zn(2+)</name>
        <dbReference type="ChEBI" id="CHEBI:29105"/>
        <label>2</label>
    </ligand>
</feature>